<keyword evidence="2" id="KW-1185">Reference proteome</keyword>
<proteinExistence type="predicted"/>
<name>A0A0H2RH06_9AGAM</name>
<dbReference type="InParanoid" id="A0A0H2RH06"/>
<evidence type="ECO:0000313" key="2">
    <source>
        <dbReference type="Proteomes" id="UP000053477"/>
    </source>
</evidence>
<dbReference type="EMBL" id="KQ086008">
    <property type="protein sequence ID" value="KLO11139.1"/>
    <property type="molecule type" value="Genomic_DNA"/>
</dbReference>
<dbReference type="AlphaFoldDB" id="A0A0H2RH06"/>
<protein>
    <submittedName>
        <fullName evidence="1">Uncharacterized protein</fullName>
    </submittedName>
</protein>
<evidence type="ECO:0000313" key="1">
    <source>
        <dbReference type="EMBL" id="KLO11139.1"/>
    </source>
</evidence>
<organism evidence="1 2">
    <name type="scientific">Schizopora paradoxa</name>
    <dbReference type="NCBI Taxonomy" id="27342"/>
    <lineage>
        <taxon>Eukaryota</taxon>
        <taxon>Fungi</taxon>
        <taxon>Dikarya</taxon>
        <taxon>Basidiomycota</taxon>
        <taxon>Agaricomycotina</taxon>
        <taxon>Agaricomycetes</taxon>
        <taxon>Hymenochaetales</taxon>
        <taxon>Schizoporaceae</taxon>
        <taxon>Schizopora</taxon>
    </lineage>
</organism>
<gene>
    <name evidence="1" type="ORF">SCHPADRAFT_487227</name>
</gene>
<dbReference type="Proteomes" id="UP000053477">
    <property type="component" value="Unassembled WGS sequence"/>
</dbReference>
<sequence>MSRKKRKTKHIAKITIHALTLLEQPSEATNEVLSRFTASQERYENLTTKLEAAAAHLRCHEQTFDVFISHKTQEKTNPWRRSCRSQFEYCNAFESVFLLASFQWDVSKVSSAHEFSSQKRPTSSPINLSYSQTKGRCLSNCGSTPRETHKRSIIAFGLPLLPARRPLSRSRHPLRRRRRDELEPPSYKDSVVSLHLRSAHLLAMKISSALAAHCRLGRREQTNIRHLYSRNKR</sequence>
<reference evidence="1 2" key="1">
    <citation type="submission" date="2015-04" db="EMBL/GenBank/DDBJ databases">
        <title>Complete genome sequence of Schizopora paradoxa KUC8140, a cosmopolitan wood degrader in East Asia.</title>
        <authorList>
            <consortium name="DOE Joint Genome Institute"/>
            <person name="Min B."/>
            <person name="Park H."/>
            <person name="Jang Y."/>
            <person name="Kim J.-J."/>
            <person name="Kim K.H."/>
            <person name="Pangilinan J."/>
            <person name="Lipzen A."/>
            <person name="Riley R."/>
            <person name="Grigoriev I.V."/>
            <person name="Spatafora J.W."/>
            <person name="Choi I.-G."/>
        </authorList>
    </citation>
    <scope>NUCLEOTIDE SEQUENCE [LARGE SCALE GENOMIC DNA]</scope>
    <source>
        <strain evidence="1 2">KUC8140</strain>
    </source>
</reference>
<accession>A0A0H2RH06</accession>